<keyword evidence="2" id="KW-1185">Reference proteome</keyword>
<protein>
    <submittedName>
        <fullName evidence="1">Uncharacterized protein</fullName>
    </submittedName>
</protein>
<proteinExistence type="predicted"/>
<accession>A0A8H3F7B2</accession>
<reference evidence="1" key="1">
    <citation type="submission" date="2021-03" db="EMBL/GenBank/DDBJ databases">
        <authorList>
            <person name="Tagirdzhanova G."/>
        </authorList>
    </citation>
    <scope>NUCLEOTIDE SEQUENCE</scope>
</reference>
<name>A0A8H3F7B2_9LECA</name>
<dbReference type="AlphaFoldDB" id="A0A8H3F7B2"/>
<comment type="caution">
    <text evidence="1">The sequence shown here is derived from an EMBL/GenBank/DDBJ whole genome shotgun (WGS) entry which is preliminary data.</text>
</comment>
<evidence type="ECO:0000313" key="1">
    <source>
        <dbReference type="EMBL" id="CAF9916903.1"/>
    </source>
</evidence>
<sequence>MEMQPLFIAATSSIDSNGRSDSTRAGLPAKGVISMKLRLENGEFFSDQNSESTGHASNGLNVWIGSNARKISRIMRAVPIVENAALSIPEEN</sequence>
<organism evidence="1 2">
    <name type="scientific">Gomphillus americanus</name>
    <dbReference type="NCBI Taxonomy" id="1940652"/>
    <lineage>
        <taxon>Eukaryota</taxon>
        <taxon>Fungi</taxon>
        <taxon>Dikarya</taxon>
        <taxon>Ascomycota</taxon>
        <taxon>Pezizomycotina</taxon>
        <taxon>Lecanoromycetes</taxon>
        <taxon>OSLEUM clade</taxon>
        <taxon>Ostropomycetidae</taxon>
        <taxon>Ostropales</taxon>
        <taxon>Graphidaceae</taxon>
        <taxon>Gomphilloideae</taxon>
        <taxon>Gomphillus</taxon>
    </lineage>
</organism>
<dbReference type="EMBL" id="CAJPDQ010000011">
    <property type="protein sequence ID" value="CAF9916903.1"/>
    <property type="molecule type" value="Genomic_DNA"/>
</dbReference>
<evidence type="ECO:0000313" key="2">
    <source>
        <dbReference type="Proteomes" id="UP000664169"/>
    </source>
</evidence>
<dbReference type="Proteomes" id="UP000664169">
    <property type="component" value="Unassembled WGS sequence"/>
</dbReference>
<gene>
    <name evidence="1" type="ORF">GOMPHAMPRED_001147</name>
</gene>